<dbReference type="EMBL" id="DSUH01000290">
    <property type="protein sequence ID" value="HGU33677.1"/>
    <property type="molecule type" value="Genomic_DNA"/>
</dbReference>
<accession>A0A7C4W6U9</accession>
<dbReference type="AlphaFoldDB" id="A0A7C4W6U9"/>
<evidence type="ECO:0000313" key="1">
    <source>
        <dbReference type="EMBL" id="HGU33677.1"/>
    </source>
</evidence>
<proteinExistence type="predicted"/>
<name>A0A7C4W6U9_9BACT</name>
<organism evidence="1">
    <name type="scientific">Desulfatirhabdium butyrativorans</name>
    <dbReference type="NCBI Taxonomy" id="340467"/>
    <lineage>
        <taxon>Bacteria</taxon>
        <taxon>Pseudomonadati</taxon>
        <taxon>Thermodesulfobacteriota</taxon>
        <taxon>Desulfobacteria</taxon>
        <taxon>Desulfobacterales</taxon>
        <taxon>Desulfatirhabdiaceae</taxon>
        <taxon>Desulfatirhabdium</taxon>
    </lineage>
</organism>
<protein>
    <submittedName>
        <fullName evidence="1">Uncharacterized protein</fullName>
    </submittedName>
</protein>
<reference evidence="1" key="1">
    <citation type="journal article" date="2020" name="mSystems">
        <title>Genome- and Community-Level Interaction Insights into Carbon Utilization and Element Cycling Functions of Hydrothermarchaeota in Hydrothermal Sediment.</title>
        <authorList>
            <person name="Zhou Z."/>
            <person name="Liu Y."/>
            <person name="Xu W."/>
            <person name="Pan J."/>
            <person name="Luo Z.H."/>
            <person name="Li M."/>
        </authorList>
    </citation>
    <scope>NUCLEOTIDE SEQUENCE [LARGE SCALE GENOMIC DNA]</scope>
    <source>
        <strain evidence="1">SpSt-477</strain>
    </source>
</reference>
<sequence>MIEKIIRQADEPKDIGQIISILPVSFQKDEQAIRSILEKMVHEGSIFLWKPQSRSKKHRFWNTSDTAYCSRLIRTVVGSRPLSEKDILRASRSRLFGLATRTIAPLVTTTLKRLIVEGCLFVHPPRQVRHLVRYASVPVDPAPYIAKLRAEFDRVMKLLQHSGVSAQEVLQRLGGIIPGMQVVYPERTPTDEVPASKKEEEVSLPDLADMLLHTIYNRIPGARNRVPIWLPDLRKYSKLSKTQFDQAVLYLSRNGKLHLDRHTHPGSLTEETKQPFVQDEEGISYVAAVLL</sequence>
<gene>
    <name evidence="1" type="ORF">ENS29_12610</name>
</gene>
<comment type="caution">
    <text evidence="1">The sequence shown here is derived from an EMBL/GenBank/DDBJ whole genome shotgun (WGS) entry which is preliminary data.</text>
</comment>